<organism evidence="1">
    <name type="scientific">candidate division WOR-3 bacterium</name>
    <dbReference type="NCBI Taxonomy" id="2052148"/>
    <lineage>
        <taxon>Bacteria</taxon>
        <taxon>Bacteria division WOR-3</taxon>
    </lineage>
</organism>
<accession>A0A7C4GFJ0</accession>
<reference evidence="1" key="1">
    <citation type="journal article" date="2020" name="mSystems">
        <title>Genome- and Community-Level Interaction Insights into Carbon Utilization and Element Cycling Functions of Hydrothermarchaeota in Hydrothermal Sediment.</title>
        <authorList>
            <person name="Zhou Z."/>
            <person name="Liu Y."/>
            <person name="Xu W."/>
            <person name="Pan J."/>
            <person name="Luo Z.H."/>
            <person name="Li M."/>
        </authorList>
    </citation>
    <scope>NUCLEOTIDE SEQUENCE [LARGE SCALE GENOMIC DNA]</scope>
    <source>
        <strain evidence="1">SpSt-488</strain>
    </source>
</reference>
<gene>
    <name evidence="1" type="ORF">ENS41_05240</name>
</gene>
<evidence type="ECO:0000313" key="1">
    <source>
        <dbReference type="EMBL" id="HGK28341.1"/>
    </source>
</evidence>
<comment type="caution">
    <text evidence="1">The sequence shown here is derived from an EMBL/GenBank/DDBJ whole genome shotgun (WGS) entry which is preliminary data.</text>
</comment>
<dbReference type="EMBL" id="DSUT01000106">
    <property type="protein sequence ID" value="HGK28341.1"/>
    <property type="molecule type" value="Genomic_DNA"/>
</dbReference>
<sequence length="140" mass="15995">MRLLIGALTVCCLVGCPNRSQIILLTEPDRIPVEVGHYPDYVEVLYGQHAYGRQLAAIRKDIEAHESILRRLVRERIALKAPLEFEFKYAAVDTSRTRLILRYFAPDPAPQLTAGWEVFLVYALPRYRLMSAWVAAVPLE</sequence>
<name>A0A7C4GFJ0_UNCW3</name>
<proteinExistence type="predicted"/>
<protein>
    <submittedName>
        <fullName evidence="1">Uncharacterized protein</fullName>
    </submittedName>
</protein>
<dbReference type="AlphaFoldDB" id="A0A7C4GFJ0"/>